<keyword evidence="3 5" id="KW-1133">Transmembrane helix</keyword>
<feature type="transmembrane region" description="Helical" evidence="5">
    <location>
        <begin position="128"/>
        <end position="151"/>
    </location>
</feature>
<name>A0A152A5L1_TIELA</name>
<proteinExistence type="predicted"/>
<sequence>MVLALLPITGTYASILAGFYVYLSVDVIKERLKVKCLMGDGSQSLIRDIVIKSKDNSIGSIDIHKYEKMYASIRAHSNFFEYVPLVLTLSAIMELNQVSPLFLKSLMGVFTIARIAHNQGIKKDFKGVGRTLGAVTTFGTIAIATVTTFYLSNKTLIDSYLFA</sequence>
<dbReference type="STRING" id="361077.A0A152A5L1"/>
<dbReference type="InParanoid" id="A0A152A5L1"/>
<keyword evidence="7" id="KW-1185">Reference proteome</keyword>
<dbReference type="InterPro" id="IPR023352">
    <property type="entry name" value="MAPEG-like_dom_sf"/>
</dbReference>
<evidence type="ECO:0000313" key="7">
    <source>
        <dbReference type="Proteomes" id="UP000076078"/>
    </source>
</evidence>
<feature type="transmembrane region" description="Helical" evidence="5">
    <location>
        <begin position="6"/>
        <end position="25"/>
    </location>
</feature>
<dbReference type="FunCoup" id="A0A152A5L1">
    <property type="interactions" value="1"/>
</dbReference>
<dbReference type="SUPFAM" id="SSF161084">
    <property type="entry name" value="MAPEG domain-like"/>
    <property type="match status" value="1"/>
</dbReference>
<evidence type="ECO:0000256" key="5">
    <source>
        <dbReference type="SAM" id="Phobius"/>
    </source>
</evidence>
<protein>
    <recommendedName>
        <fullName evidence="8">Glutathione S-transferase</fullName>
    </recommendedName>
</protein>
<dbReference type="OMA" id="SHANFVE"/>
<evidence type="ECO:0000256" key="1">
    <source>
        <dbReference type="ARBA" id="ARBA00004370"/>
    </source>
</evidence>
<dbReference type="Proteomes" id="UP000076078">
    <property type="component" value="Unassembled WGS sequence"/>
</dbReference>
<comment type="caution">
    <text evidence="6">The sequence shown here is derived from an EMBL/GenBank/DDBJ whole genome shotgun (WGS) entry which is preliminary data.</text>
</comment>
<keyword evidence="4 5" id="KW-0472">Membrane</keyword>
<dbReference type="PANTHER" id="PTHR35814:SF1">
    <property type="entry name" value="GLUTATHIONE S-TRANSFERASE-RELATED"/>
    <property type="match status" value="1"/>
</dbReference>
<organism evidence="6 7">
    <name type="scientific">Tieghemostelium lacteum</name>
    <name type="common">Slime mold</name>
    <name type="synonym">Dictyostelium lacteum</name>
    <dbReference type="NCBI Taxonomy" id="361077"/>
    <lineage>
        <taxon>Eukaryota</taxon>
        <taxon>Amoebozoa</taxon>
        <taxon>Evosea</taxon>
        <taxon>Eumycetozoa</taxon>
        <taxon>Dictyostelia</taxon>
        <taxon>Dictyosteliales</taxon>
        <taxon>Raperosteliaceae</taxon>
        <taxon>Tieghemostelium</taxon>
    </lineage>
</organism>
<reference evidence="6 7" key="1">
    <citation type="submission" date="2015-12" db="EMBL/GenBank/DDBJ databases">
        <title>Dictyostelia acquired genes for synthesis and detection of signals that induce cell-type specialization by lateral gene transfer from prokaryotes.</title>
        <authorList>
            <person name="Gloeckner G."/>
            <person name="Schaap P."/>
        </authorList>
    </citation>
    <scope>NUCLEOTIDE SEQUENCE [LARGE SCALE GENOMIC DNA]</scope>
    <source>
        <strain evidence="6 7">TK</strain>
    </source>
</reference>
<dbReference type="PANTHER" id="PTHR35814">
    <property type="match status" value="1"/>
</dbReference>
<evidence type="ECO:0000256" key="4">
    <source>
        <dbReference type="ARBA" id="ARBA00023136"/>
    </source>
</evidence>
<accession>A0A152A5L1</accession>
<dbReference type="EMBL" id="LODT01000006">
    <property type="protein sequence ID" value="KYR01522.1"/>
    <property type="molecule type" value="Genomic_DNA"/>
</dbReference>
<dbReference type="Pfam" id="PF01124">
    <property type="entry name" value="MAPEG"/>
    <property type="match status" value="1"/>
</dbReference>
<dbReference type="Gene3D" id="1.20.120.550">
    <property type="entry name" value="Membrane associated eicosanoid/glutathione metabolism-like domain"/>
    <property type="match status" value="1"/>
</dbReference>
<keyword evidence="2 5" id="KW-0812">Transmembrane</keyword>
<evidence type="ECO:0000256" key="3">
    <source>
        <dbReference type="ARBA" id="ARBA00022989"/>
    </source>
</evidence>
<dbReference type="InterPro" id="IPR001129">
    <property type="entry name" value="Membr-assoc_MAPEG"/>
</dbReference>
<evidence type="ECO:0000313" key="6">
    <source>
        <dbReference type="EMBL" id="KYR01522.1"/>
    </source>
</evidence>
<dbReference type="OrthoDB" id="19091at2759"/>
<gene>
    <name evidence="6" type="ORF">DLAC_01512</name>
</gene>
<dbReference type="GO" id="GO:0016020">
    <property type="term" value="C:membrane"/>
    <property type="evidence" value="ECO:0007669"/>
    <property type="project" value="UniProtKB-SubCell"/>
</dbReference>
<evidence type="ECO:0008006" key="8">
    <source>
        <dbReference type="Google" id="ProtNLM"/>
    </source>
</evidence>
<comment type="subcellular location">
    <subcellularLocation>
        <location evidence="1">Membrane</location>
    </subcellularLocation>
</comment>
<evidence type="ECO:0000256" key="2">
    <source>
        <dbReference type="ARBA" id="ARBA00022692"/>
    </source>
</evidence>
<dbReference type="AlphaFoldDB" id="A0A152A5L1"/>